<organism evidence="3 4">
    <name type="scientific">Cephus cinctus</name>
    <name type="common">Wheat stem sawfly</name>
    <dbReference type="NCBI Taxonomy" id="211228"/>
    <lineage>
        <taxon>Eukaryota</taxon>
        <taxon>Metazoa</taxon>
        <taxon>Ecdysozoa</taxon>
        <taxon>Arthropoda</taxon>
        <taxon>Hexapoda</taxon>
        <taxon>Insecta</taxon>
        <taxon>Pterygota</taxon>
        <taxon>Neoptera</taxon>
        <taxon>Endopterygota</taxon>
        <taxon>Hymenoptera</taxon>
        <taxon>Cephoidea</taxon>
        <taxon>Cephidae</taxon>
        <taxon>Cephus</taxon>
    </lineage>
</organism>
<protein>
    <submittedName>
        <fullName evidence="4">Uncharacterized protein LOC107267857</fullName>
    </submittedName>
</protein>
<dbReference type="SUPFAM" id="SSF57756">
    <property type="entry name" value="Retrovirus zinc finger-like domains"/>
    <property type="match status" value="1"/>
</dbReference>
<evidence type="ECO:0000259" key="2">
    <source>
        <dbReference type="PROSITE" id="PS50158"/>
    </source>
</evidence>
<dbReference type="PROSITE" id="PS50158">
    <property type="entry name" value="ZF_CCHC"/>
    <property type="match status" value="1"/>
</dbReference>
<reference evidence="4" key="1">
    <citation type="submission" date="2025-08" db="UniProtKB">
        <authorList>
            <consortium name="RefSeq"/>
        </authorList>
    </citation>
    <scope>IDENTIFICATION</scope>
</reference>
<dbReference type="KEGG" id="ccin:107267857"/>
<dbReference type="Proteomes" id="UP000694920">
    <property type="component" value="Unplaced"/>
</dbReference>
<feature type="domain" description="CCHC-type" evidence="2">
    <location>
        <begin position="286"/>
        <end position="301"/>
    </location>
</feature>
<evidence type="ECO:0000313" key="4">
    <source>
        <dbReference type="RefSeq" id="XP_024940773.1"/>
    </source>
</evidence>
<evidence type="ECO:0000313" key="3">
    <source>
        <dbReference type="Proteomes" id="UP000694920"/>
    </source>
</evidence>
<accession>A0AAJ7W172</accession>
<gene>
    <name evidence="4" type="primary">LOC107267857</name>
</gene>
<dbReference type="RefSeq" id="XP_024940773.1">
    <property type="nucleotide sequence ID" value="XM_025085005.1"/>
</dbReference>
<dbReference type="GO" id="GO:0003676">
    <property type="term" value="F:nucleic acid binding"/>
    <property type="evidence" value="ECO:0007669"/>
    <property type="project" value="InterPro"/>
</dbReference>
<evidence type="ECO:0000256" key="1">
    <source>
        <dbReference type="PROSITE-ProRule" id="PRU00047"/>
    </source>
</evidence>
<keyword evidence="1" id="KW-0862">Zinc</keyword>
<dbReference type="InterPro" id="IPR001878">
    <property type="entry name" value="Znf_CCHC"/>
</dbReference>
<keyword evidence="1" id="KW-0863">Zinc-finger</keyword>
<sequence length="744" mass="87190">METNEGSQFSNKKPMGMRVEANVEHLSMHVDRLVIDDQHTLKVFFLPNNEVTPISKDSTGNVKKDVPQTLTKPHLADPLVNFSGKNHNFLKDSLNQQNFNIVQKDFDRAPKKPSSVQRSYSKSNFLWPEQVRNNKKSYLEEQWEKILNRRQMDGELTISYFFDKLALCQTVNLDFEETRKQILFGLTSNLVFVQTISKSYNNEQDLLYDILKTEELIEKRIRIRNQQYRFTNNETCYKKTLHLQKDKVSFKQESCDEMEKKGEVRFRCGGTGRFAKECQNQRRIVCYRCQEEGHIASGCSKKNKHNKKKRQDIKQEMMKEYDLLQARKKEEYHRDLEMIGSTADKHIAQLRILFEKDLRKELLVSPCFVLLVTLQAESMEGLLRICRKNDETMEYRIFELTNLLETLGHFDLNVASLCQCLSDALKSLTGPSVVLREKMEVLKRLSWQVDRKITENSSLDTIRTQNHILREIIKKLKRQLCAANIPRDFQREEAEREFNMPESFIRKINEKHNVDLKPAKDMNHDLNTGFAPETQNSKRILVTKFEEQMEMKNTEIVKLDCSDKDQRSNNLHQNEVESTESDPLFKKNDKSECFGIELINSHLNGFQFKEYLIRLSKNHEIRIKHCLTQLAEFDPIKVEFVESEEEYQEASLDRMIIYVRNIEQIVRVKTNGINCATQTTRIKISHHSTQTPITGLSNLSRVNVGFFMLNSERRAIERCLCNLETAVSEMQLNVVDQARLLIDK</sequence>
<proteinExistence type="predicted"/>
<dbReference type="GeneID" id="107267857"/>
<dbReference type="GO" id="GO:0008270">
    <property type="term" value="F:zinc ion binding"/>
    <property type="evidence" value="ECO:0007669"/>
    <property type="project" value="UniProtKB-KW"/>
</dbReference>
<dbReference type="Gene3D" id="4.10.60.10">
    <property type="entry name" value="Zinc finger, CCHC-type"/>
    <property type="match status" value="1"/>
</dbReference>
<keyword evidence="3" id="KW-1185">Reference proteome</keyword>
<dbReference type="Pfam" id="PF00098">
    <property type="entry name" value="zf-CCHC"/>
    <property type="match status" value="1"/>
</dbReference>
<name>A0AAJ7W172_CEPCN</name>
<dbReference type="SMART" id="SM00343">
    <property type="entry name" value="ZnF_C2HC"/>
    <property type="match status" value="2"/>
</dbReference>
<dbReference type="AlphaFoldDB" id="A0AAJ7W172"/>
<dbReference type="InterPro" id="IPR036875">
    <property type="entry name" value="Znf_CCHC_sf"/>
</dbReference>
<keyword evidence="1" id="KW-0479">Metal-binding</keyword>